<dbReference type="InterPro" id="IPR007657">
    <property type="entry name" value="Glycosyltransferase_61"/>
</dbReference>
<dbReference type="PANTHER" id="PTHR20961:SF124">
    <property type="entry name" value="GLYCOSYLTRANSFERASE"/>
    <property type="match status" value="1"/>
</dbReference>
<gene>
    <name evidence="5" type="ORF">INT43_004489</name>
</gene>
<evidence type="ECO:0000256" key="3">
    <source>
        <dbReference type="ARBA" id="ARBA00023180"/>
    </source>
</evidence>
<keyword evidence="1" id="KW-0328">Glycosyltransferase</keyword>
<dbReference type="OrthoDB" id="529273at2759"/>
<dbReference type="GO" id="GO:0016757">
    <property type="term" value="F:glycosyltransferase activity"/>
    <property type="evidence" value="ECO:0007669"/>
    <property type="project" value="UniProtKB-KW"/>
</dbReference>
<comment type="caution">
    <text evidence="5">The sequence shown here is derived from an EMBL/GenBank/DDBJ whole genome shotgun (WGS) entry which is preliminary data.</text>
</comment>
<protein>
    <recommendedName>
        <fullName evidence="4">Glycosyltransferase 61 catalytic domain-containing protein</fullName>
    </recommendedName>
</protein>
<dbReference type="EMBL" id="JAEPQZ010000015">
    <property type="protein sequence ID" value="KAG2173116.1"/>
    <property type="molecule type" value="Genomic_DNA"/>
</dbReference>
<evidence type="ECO:0000256" key="2">
    <source>
        <dbReference type="ARBA" id="ARBA00022679"/>
    </source>
</evidence>
<evidence type="ECO:0000313" key="5">
    <source>
        <dbReference type="EMBL" id="KAG2173116.1"/>
    </source>
</evidence>
<sequence length="463" mass="52862">MLMQIPNLPTLRKTLYSIIVFLAATLSLWWWASSIPVKQSEWTCRGEGRQQICEFINFCINRHDGPFIISDREPPSVNLINADQDSDIWFKPKVVSGYRNPQFVDETLFVYGLYSPFHFSHFLYNGLMPLYSIMKEFSAAQSAWTLRGATFWNQHTKPEMDLPTEHDLVLEKEDAQTGKQTVAPKNTMCFSKAVVGTGNRCSLWYCDGQIPAAHYQSFKEFVLSKPANSQCTSTVYKTTGSLHVGILNRGKTRHITNLPEVIEGLSKLDVSIQTIDFDAGCDLQSTAHLVKDLDVLIAPFGNGLGAGLFMKSNSIVISIASRWYNEDWFKWPMTAIGRRMYNFECNSPKCQEYDQELLDELLANHNVELNALERQQLMTQQNPVQVLSKYIPGEEWKVIEQYHKDVPRRIDMELFTPFLTDLLDSGNNSSYVELCRNNQCCNHDCTGPLDRNVFGSKSAWNLE</sequence>
<dbReference type="Proteomes" id="UP000654370">
    <property type="component" value="Unassembled WGS sequence"/>
</dbReference>
<feature type="domain" description="Glycosyltransferase 61 catalytic" evidence="4">
    <location>
        <begin position="120"/>
        <end position="317"/>
    </location>
</feature>
<accession>A0A8H7PH00</accession>
<evidence type="ECO:0000256" key="1">
    <source>
        <dbReference type="ARBA" id="ARBA00022676"/>
    </source>
</evidence>
<reference evidence="5" key="1">
    <citation type="submission" date="2020-12" db="EMBL/GenBank/DDBJ databases">
        <title>Metabolic potential, ecology and presence of endohyphal bacteria is reflected in genomic diversity of Mucoromycotina.</title>
        <authorList>
            <person name="Muszewska A."/>
            <person name="Okrasinska A."/>
            <person name="Steczkiewicz K."/>
            <person name="Drgas O."/>
            <person name="Orlowska M."/>
            <person name="Perlinska-Lenart U."/>
            <person name="Aleksandrzak-Piekarczyk T."/>
            <person name="Szatraj K."/>
            <person name="Zielenkiewicz U."/>
            <person name="Pilsyk S."/>
            <person name="Malc E."/>
            <person name="Mieczkowski P."/>
            <person name="Kruszewska J.S."/>
            <person name="Biernat P."/>
            <person name="Pawlowska J."/>
        </authorList>
    </citation>
    <scope>NUCLEOTIDE SEQUENCE</scope>
    <source>
        <strain evidence="5">WA0000067209</strain>
    </source>
</reference>
<keyword evidence="6" id="KW-1185">Reference proteome</keyword>
<proteinExistence type="predicted"/>
<dbReference type="PANTHER" id="PTHR20961">
    <property type="entry name" value="GLYCOSYLTRANSFERASE"/>
    <property type="match status" value="1"/>
</dbReference>
<dbReference type="AlphaFoldDB" id="A0A8H7PH00"/>
<evidence type="ECO:0000259" key="4">
    <source>
        <dbReference type="Pfam" id="PF04577"/>
    </source>
</evidence>
<keyword evidence="3" id="KW-0325">Glycoprotein</keyword>
<evidence type="ECO:0000313" key="6">
    <source>
        <dbReference type="Proteomes" id="UP000654370"/>
    </source>
</evidence>
<keyword evidence="2" id="KW-0808">Transferase</keyword>
<organism evidence="5 6">
    <name type="scientific">Mortierella isabellina</name>
    <name type="common">Filamentous fungus</name>
    <name type="synonym">Umbelopsis isabellina</name>
    <dbReference type="NCBI Taxonomy" id="91625"/>
    <lineage>
        <taxon>Eukaryota</taxon>
        <taxon>Fungi</taxon>
        <taxon>Fungi incertae sedis</taxon>
        <taxon>Mucoromycota</taxon>
        <taxon>Mucoromycotina</taxon>
        <taxon>Umbelopsidomycetes</taxon>
        <taxon>Umbelopsidales</taxon>
        <taxon>Umbelopsidaceae</taxon>
        <taxon>Umbelopsis</taxon>
    </lineage>
</organism>
<name>A0A8H7PH00_MORIS</name>
<dbReference type="Pfam" id="PF04577">
    <property type="entry name" value="Glyco_transf_61"/>
    <property type="match status" value="1"/>
</dbReference>
<dbReference type="InterPro" id="IPR049625">
    <property type="entry name" value="Glyco_transf_61_cat"/>
</dbReference>